<dbReference type="Proteomes" id="UP000559256">
    <property type="component" value="Unassembled WGS sequence"/>
</dbReference>
<organism evidence="1 2">
    <name type="scientific">Tetrapyrgos nigripes</name>
    <dbReference type="NCBI Taxonomy" id="182062"/>
    <lineage>
        <taxon>Eukaryota</taxon>
        <taxon>Fungi</taxon>
        <taxon>Dikarya</taxon>
        <taxon>Basidiomycota</taxon>
        <taxon>Agaricomycotina</taxon>
        <taxon>Agaricomycetes</taxon>
        <taxon>Agaricomycetidae</taxon>
        <taxon>Agaricales</taxon>
        <taxon>Marasmiineae</taxon>
        <taxon>Marasmiaceae</taxon>
        <taxon>Tetrapyrgos</taxon>
    </lineage>
</organism>
<proteinExistence type="predicted"/>
<name>A0A8H5CGF0_9AGAR</name>
<reference evidence="1 2" key="1">
    <citation type="journal article" date="2020" name="ISME J.">
        <title>Uncovering the hidden diversity of litter-decomposition mechanisms in mushroom-forming fungi.</title>
        <authorList>
            <person name="Floudas D."/>
            <person name="Bentzer J."/>
            <person name="Ahren D."/>
            <person name="Johansson T."/>
            <person name="Persson P."/>
            <person name="Tunlid A."/>
        </authorList>
    </citation>
    <scope>NUCLEOTIDE SEQUENCE [LARGE SCALE GENOMIC DNA]</scope>
    <source>
        <strain evidence="1 2">CBS 291.85</strain>
    </source>
</reference>
<dbReference type="AlphaFoldDB" id="A0A8H5CGF0"/>
<sequence>MPSDIPPPLARSPHEQLIVYAIRITDQDIESNPEFEGLPDIGATLCLAYSISSFWPTARHGIVTIRGKGDYRIDECAVVLADNSTREAMNVPNPEQLARIQETLRTDRKPRWYRLTC</sequence>
<dbReference type="OrthoDB" id="10442185at2759"/>
<evidence type="ECO:0000313" key="1">
    <source>
        <dbReference type="EMBL" id="KAF5341271.1"/>
    </source>
</evidence>
<comment type="caution">
    <text evidence="1">The sequence shown here is derived from an EMBL/GenBank/DDBJ whole genome shotgun (WGS) entry which is preliminary data.</text>
</comment>
<protein>
    <submittedName>
        <fullName evidence="1">Uncharacterized protein</fullName>
    </submittedName>
</protein>
<evidence type="ECO:0000313" key="2">
    <source>
        <dbReference type="Proteomes" id="UP000559256"/>
    </source>
</evidence>
<dbReference type="EMBL" id="JAACJM010000169">
    <property type="protein sequence ID" value="KAF5341271.1"/>
    <property type="molecule type" value="Genomic_DNA"/>
</dbReference>
<keyword evidence="2" id="KW-1185">Reference proteome</keyword>
<accession>A0A8H5CGF0</accession>
<gene>
    <name evidence="1" type="ORF">D9758_017633</name>
</gene>